<evidence type="ECO:0000256" key="6">
    <source>
        <dbReference type="ARBA" id="ARBA00023242"/>
    </source>
</evidence>
<keyword evidence="6" id="KW-0539">Nucleus</keyword>
<evidence type="ECO:0000256" key="7">
    <source>
        <dbReference type="SAM" id="MobiDB-lite"/>
    </source>
</evidence>
<evidence type="ECO:0000256" key="1">
    <source>
        <dbReference type="ARBA" id="ARBA00004123"/>
    </source>
</evidence>
<reference evidence="9" key="1">
    <citation type="submission" date="2023-04" db="EMBL/GenBank/DDBJ databases">
        <title>Black Yeasts Isolated from many extreme environments.</title>
        <authorList>
            <person name="Coleine C."/>
            <person name="Stajich J.E."/>
            <person name="Selbmann L."/>
        </authorList>
    </citation>
    <scope>NUCLEOTIDE SEQUENCE</scope>
    <source>
        <strain evidence="9">CCFEE 5312</strain>
    </source>
</reference>
<dbReference type="GO" id="GO:0000976">
    <property type="term" value="F:transcription cis-regulatory region binding"/>
    <property type="evidence" value="ECO:0007669"/>
    <property type="project" value="TreeGrafter"/>
</dbReference>
<dbReference type="CDD" id="cd12148">
    <property type="entry name" value="fungal_TF_MHR"/>
    <property type="match status" value="1"/>
</dbReference>
<dbReference type="InterPro" id="IPR001138">
    <property type="entry name" value="Zn2Cys6_DnaBD"/>
</dbReference>
<evidence type="ECO:0000256" key="5">
    <source>
        <dbReference type="ARBA" id="ARBA00023163"/>
    </source>
</evidence>
<dbReference type="InterPro" id="IPR007219">
    <property type="entry name" value="XnlR_reg_dom"/>
</dbReference>
<dbReference type="Pfam" id="PF04082">
    <property type="entry name" value="Fungal_trans"/>
    <property type="match status" value="1"/>
</dbReference>
<dbReference type="PANTHER" id="PTHR31845">
    <property type="entry name" value="FINGER DOMAIN PROTEIN, PUTATIVE-RELATED"/>
    <property type="match status" value="1"/>
</dbReference>
<evidence type="ECO:0000256" key="3">
    <source>
        <dbReference type="ARBA" id="ARBA00023015"/>
    </source>
</evidence>
<feature type="compositionally biased region" description="Polar residues" evidence="7">
    <location>
        <begin position="713"/>
        <end position="724"/>
    </location>
</feature>
<keyword evidence="10" id="KW-1185">Reference proteome</keyword>
<dbReference type="PANTHER" id="PTHR31845:SF39">
    <property type="entry name" value="TRANSCRIPTION FACTOR PBCR-RELATED"/>
    <property type="match status" value="1"/>
</dbReference>
<sequence length="867" mass="96785">MFESKASDEIAFEMREQGVEVLRMVMAIGKGRRILMELRDGRYVSCIVRTWGTSIQPPTTTFMSTYQELGGTEVPSHRACANCRSQKVRCVLDDESSEVCQRCARADRTCVFTPLQKRRQRKRTDTRVSELEREMKAMRAALQAKERSGSRNTQNTAAPPSPRPEGLWFEKNSLRAPTRSVGYERSSVGQASLSRDGSRPGVDNARQQGGPTLWPNRFMNQPRDDSKDVVDSGLISMATARQLFETYRRDLCSIYPIVVIPESTTADELRKTRPALFLAIIAAAAGKDNADLSARLDKEVLHIYAERHVVQSEKSLELVEALLISAVWYHPPTKFGQLKYYEYIHMAATMALDIGIGTRPVPHRNLFGSKPSRQGRNLHPIEDPKNPDLSMTPRSRDSSPDTASLECRRTFLACYIVCSSVSMSLRRPNMLRVSSYVRDCLDFIEQSSEAAPSDRSLAAWVRLNIIAEDICSSFSYDDPGDIASITDLRTQFMLKDFEKRLSDWFSSTPDTDLSPGITIMYYSIRLYLHEIALHVDHSPEDFKAPYQMGPVHQTAEDEPPVPSKIFAIAVADCVSSAHSLMNAFSNIPPEQTYFMVIKGRGFPVFLYVRISYAAFVLAKLCLSAAHPESQIARVLDRSSLKVEQFMDKAILQVRAIVGTSTRRVPAIFLALVLKLRQWSMNPHMLDGPENAGDRAALDISQTPTMSPGGVSRWQATKTNTASRISEQPSSEESSPDDHIEQYDSITTFAAKTTAELDPNMSSELTPDSNDNSDMQRSSAAAISVPADLVPSTDDLMVNDIPCQPGSYLDPNDQMELDRNFFQMYGDMDALSNGGLTGLEDWSMLPTDMMGLPDIDWQMTATDAPPPF</sequence>
<keyword evidence="2" id="KW-0479">Metal-binding</keyword>
<dbReference type="GO" id="GO:0000981">
    <property type="term" value="F:DNA-binding transcription factor activity, RNA polymerase II-specific"/>
    <property type="evidence" value="ECO:0007669"/>
    <property type="project" value="InterPro"/>
</dbReference>
<dbReference type="SUPFAM" id="SSF57701">
    <property type="entry name" value="Zn2/Cys6 DNA-binding domain"/>
    <property type="match status" value="1"/>
</dbReference>
<feature type="region of interest" description="Disordered" evidence="7">
    <location>
        <begin position="365"/>
        <end position="402"/>
    </location>
</feature>
<organism evidence="9 10">
    <name type="scientific">Extremus antarcticus</name>
    <dbReference type="NCBI Taxonomy" id="702011"/>
    <lineage>
        <taxon>Eukaryota</taxon>
        <taxon>Fungi</taxon>
        <taxon>Dikarya</taxon>
        <taxon>Ascomycota</taxon>
        <taxon>Pezizomycotina</taxon>
        <taxon>Dothideomycetes</taxon>
        <taxon>Dothideomycetidae</taxon>
        <taxon>Mycosphaerellales</taxon>
        <taxon>Extremaceae</taxon>
        <taxon>Extremus</taxon>
    </lineage>
</organism>
<dbReference type="PROSITE" id="PS00463">
    <property type="entry name" value="ZN2_CY6_FUNGAL_1"/>
    <property type="match status" value="1"/>
</dbReference>
<keyword evidence="3" id="KW-0805">Transcription regulation</keyword>
<feature type="compositionally biased region" description="Polar residues" evidence="7">
    <location>
        <begin position="759"/>
        <end position="777"/>
    </location>
</feature>
<evidence type="ECO:0000313" key="10">
    <source>
        <dbReference type="Proteomes" id="UP001271007"/>
    </source>
</evidence>
<feature type="domain" description="Zn(2)-C6 fungal-type" evidence="8">
    <location>
        <begin position="79"/>
        <end position="112"/>
    </location>
</feature>
<evidence type="ECO:0000259" key="8">
    <source>
        <dbReference type="PROSITE" id="PS50048"/>
    </source>
</evidence>
<comment type="subcellular location">
    <subcellularLocation>
        <location evidence="1">Nucleus</location>
    </subcellularLocation>
</comment>
<dbReference type="Proteomes" id="UP001271007">
    <property type="component" value="Unassembled WGS sequence"/>
</dbReference>
<dbReference type="GO" id="GO:0005634">
    <property type="term" value="C:nucleus"/>
    <property type="evidence" value="ECO:0007669"/>
    <property type="project" value="UniProtKB-SubCell"/>
</dbReference>
<keyword evidence="5" id="KW-0804">Transcription</keyword>
<dbReference type="CDD" id="cd00067">
    <property type="entry name" value="GAL4"/>
    <property type="match status" value="1"/>
</dbReference>
<name>A0AAJ0DK77_9PEZI</name>
<gene>
    <name evidence="9" type="ORF">LTR09_007105</name>
</gene>
<evidence type="ECO:0000313" key="9">
    <source>
        <dbReference type="EMBL" id="KAK3051805.1"/>
    </source>
</evidence>
<keyword evidence="4" id="KW-0238">DNA-binding</keyword>
<dbReference type="InterPro" id="IPR051089">
    <property type="entry name" value="prtT"/>
</dbReference>
<dbReference type="GO" id="GO:0006351">
    <property type="term" value="P:DNA-templated transcription"/>
    <property type="evidence" value="ECO:0007669"/>
    <property type="project" value="InterPro"/>
</dbReference>
<dbReference type="EMBL" id="JAWDJX010000024">
    <property type="protein sequence ID" value="KAK3051805.1"/>
    <property type="molecule type" value="Genomic_DNA"/>
</dbReference>
<dbReference type="GO" id="GO:0008270">
    <property type="term" value="F:zinc ion binding"/>
    <property type="evidence" value="ECO:0007669"/>
    <property type="project" value="InterPro"/>
</dbReference>
<feature type="region of interest" description="Disordered" evidence="7">
    <location>
        <begin position="755"/>
        <end position="777"/>
    </location>
</feature>
<proteinExistence type="predicted"/>
<dbReference type="InterPro" id="IPR036864">
    <property type="entry name" value="Zn2-C6_fun-type_DNA-bd_sf"/>
</dbReference>
<protein>
    <recommendedName>
        <fullName evidence="8">Zn(2)-C6 fungal-type domain-containing protein</fullName>
    </recommendedName>
</protein>
<dbReference type="SMART" id="SM00066">
    <property type="entry name" value="GAL4"/>
    <property type="match status" value="1"/>
</dbReference>
<dbReference type="AlphaFoldDB" id="A0AAJ0DK77"/>
<feature type="region of interest" description="Disordered" evidence="7">
    <location>
        <begin position="140"/>
        <end position="226"/>
    </location>
</feature>
<dbReference type="Gene3D" id="4.10.240.10">
    <property type="entry name" value="Zn(2)-C6 fungal-type DNA-binding domain"/>
    <property type="match status" value="1"/>
</dbReference>
<accession>A0AAJ0DK77</accession>
<feature type="region of interest" description="Disordered" evidence="7">
    <location>
        <begin position="699"/>
        <end position="738"/>
    </location>
</feature>
<evidence type="ECO:0000256" key="2">
    <source>
        <dbReference type="ARBA" id="ARBA00022723"/>
    </source>
</evidence>
<evidence type="ECO:0000256" key="4">
    <source>
        <dbReference type="ARBA" id="ARBA00023125"/>
    </source>
</evidence>
<comment type="caution">
    <text evidence="9">The sequence shown here is derived from an EMBL/GenBank/DDBJ whole genome shotgun (WGS) entry which is preliminary data.</text>
</comment>
<dbReference type="PROSITE" id="PS50048">
    <property type="entry name" value="ZN2_CY6_FUNGAL_2"/>
    <property type="match status" value="1"/>
</dbReference>